<dbReference type="EMBL" id="CP001338">
    <property type="protein sequence ID" value="ACL16669.1"/>
    <property type="molecule type" value="Genomic_DNA"/>
</dbReference>
<dbReference type="HOGENOM" id="CLU_034917_0_0_2"/>
<dbReference type="SMART" id="SM00710">
    <property type="entry name" value="PbH1"/>
    <property type="match status" value="5"/>
</dbReference>
<dbReference type="Gene3D" id="2.160.20.10">
    <property type="entry name" value="Single-stranded right-handed beta-helix, Pectin lyase-like"/>
    <property type="match status" value="1"/>
</dbReference>
<dbReference type="InterPro" id="IPR024535">
    <property type="entry name" value="RHGA/B-epi-like_pectate_lyase"/>
</dbReference>
<dbReference type="SMART" id="SM00089">
    <property type="entry name" value="PKD"/>
    <property type="match status" value="1"/>
</dbReference>
<dbReference type="Proteomes" id="UP000002457">
    <property type="component" value="Chromosome"/>
</dbReference>
<dbReference type="InterPro" id="IPR013783">
    <property type="entry name" value="Ig-like_fold"/>
</dbReference>
<dbReference type="AlphaFoldDB" id="B8GHR4"/>
<dbReference type="SUPFAM" id="SSF49299">
    <property type="entry name" value="PKD domain"/>
    <property type="match status" value="1"/>
</dbReference>
<proteinExistence type="predicted"/>
<dbReference type="InterPro" id="IPR022409">
    <property type="entry name" value="PKD/Chitinase_dom"/>
</dbReference>
<accession>B8GHR4</accession>
<dbReference type="RefSeq" id="WP_012617988.1">
    <property type="nucleotide sequence ID" value="NC_011832.1"/>
</dbReference>
<dbReference type="InterPro" id="IPR012334">
    <property type="entry name" value="Pectin_lyas_fold"/>
</dbReference>
<dbReference type="InterPro" id="IPR000601">
    <property type="entry name" value="PKD_dom"/>
</dbReference>
<dbReference type="FunFam" id="2.60.40.10:FF:000270">
    <property type="entry name" value="Cell surface protein"/>
    <property type="match status" value="1"/>
</dbReference>
<name>B8GHR4_METPE</name>
<dbReference type="PANTHER" id="PTHR36842">
    <property type="entry name" value="PROTEIN TOLB HOMOLOG"/>
    <property type="match status" value="1"/>
</dbReference>
<dbReference type="Pfam" id="PF18911">
    <property type="entry name" value="PKD_4"/>
    <property type="match status" value="1"/>
</dbReference>
<organism evidence="2 3">
    <name type="scientific">Methanosphaerula palustris (strain ATCC BAA-1556 / DSM 19958 / E1-9c)</name>
    <dbReference type="NCBI Taxonomy" id="521011"/>
    <lineage>
        <taxon>Archaea</taxon>
        <taxon>Methanobacteriati</taxon>
        <taxon>Methanobacteriota</taxon>
        <taxon>Stenosarchaea group</taxon>
        <taxon>Methanomicrobia</taxon>
        <taxon>Methanomicrobiales</taxon>
        <taxon>Methanoregulaceae</taxon>
        <taxon>Methanosphaerula</taxon>
    </lineage>
</organism>
<dbReference type="SUPFAM" id="SSF51126">
    <property type="entry name" value="Pectin lyase-like"/>
    <property type="match status" value="1"/>
</dbReference>
<feature type="domain" description="PKD" evidence="1">
    <location>
        <begin position="29"/>
        <end position="112"/>
    </location>
</feature>
<protein>
    <submittedName>
        <fullName evidence="2">PKD domain containing protein</fullName>
    </submittedName>
</protein>
<dbReference type="eggNOG" id="arCOG02516">
    <property type="taxonomic scope" value="Archaea"/>
</dbReference>
<dbReference type="STRING" id="521011.Mpal_1336"/>
<dbReference type="Gene3D" id="2.60.40.10">
    <property type="entry name" value="Immunoglobulins"/>
    <property type="match status" value="1"/>
</dbReference>
<dbReference type="InterPro" id="IPR011050">
    <property type="entry name" value="Pectin_lyase_fold/virulence"/>
</dbReference>
<evidence type="ECO:0000259" key="1">
    <source>
        <dbReference type="PROSITE" id="PS50093"/>
    </source>
</evidence>
<reference evidence="2 3" key="1">
    <citation type="journal article" date="2015" name="Genome Announc.">
        <title>Complete Genome Sequence of Methanosphaerula palustris E1-9CT, a Hydrogenotrophic Methanogen Isolated from a Minerotrophic Fen Peatland.</title>
        <authorList>
            <person name="Cadillo-Quiroz H."/>
            <person name="Browne P."/>
            <person name="Kyrpides N."/>
            <person name="Woyke T."/>
            <person name="Goodwin L."/>
            <person name="Detter C."/>
            <person name="Yavitt J.B."/>
            <person name="Zinder S.H."/>
        </authorList>
    </citation>
    <scope>NUCLEOTIDE SEQUENCE [LARGE SCALE GENOMIC DNA]</scope>
    <source>
        <strain evidence="3">ATCC BAA-1556 / DSM 19958 / E1-9c</strain>
    </source>
</reference>
<dbReference type="PANTHER" id="PTHR36842:SF1">
    <property type="entry name" value="PROTEIN TOLB"/>
    <property type="match status" value="1"/>
</dbReference>
<dbReference type="CDD" id="cd00146">
    <property type="entry name" value="PKD"/>
    <property type="match status" value="1"/>
</dbReference>
<sequence length="567" mass="59931" precursor="true">MKKHLLILTLITAILLIGLVGSVSAARTPVAQFTASSIIGTAPLTVHFTDLSTGNPTAYAWKFGDGTTSSTKNPTHVYKTAGKYTVTETVQNRAGSTTIVKTGYITVVTPKTTVVPTTVATPVPTAIPTTVATPVPTAIPTTVATPVPTAIPTTVATIGPVTSAIEASAYANAAYTQGNARLAQMQQAYQAWVVPSRPDLVKIATNARTSGLKGDGVTDDTAALQSLLTNLPSGSTIYFPPGHYRIDGPISINKPFTLFGESGTVFDCEKATQYVFTLNAKGTSASPMTGMTITGIVFEGPGIETNPAMIDAYYLQNFHVSYVKFHNIGYAAIRVNTCTDVTIEKSIFDNVFQTGLGYGVSITDHSDLISIHDNFFVTKGRHSVTTGTSQTDLPVASYVQRVTVENNYFENTTEGAIDAHKPTTGPYVIRGNVMNNCVKGVELGSGTAQISDNVIVNCKGGVVLTNAYADPNNLPAKVDQIVDNTMINILYEAIDVDRTNVLIQGNVAKGTGNGGTGIYLEPYVPNVCNIDGNVIDSYARGFQASTPSSTISLVNNFLKSSGSYINF</sequence>
<dbReference type="KEGG" id="mpl:Mpal_1336"/>
<dbReference type="eggNOG" id="arCOG02521">
    <property type="taxonomic scope" value="Archaea"/>
</dbReference>
<gene>
    <name evidence="2" type="ordered locus">Mpal_1336</name>
</gene>
<evidence type="ECO:0000313" key="2">
    <source>
        <dbReference type="EMBL" id="ACL16669.1"/>
    </source>
</evidence>
<evidence type="ECO:0000313" key="3">
    <source>
        <dbReference type="Proteomes" id="UP000002457"/>
    </source>
</evidence>
<dbReference type="Pfam" id="PF12708">
    <property type="entry name" value="Pect-lyase_RHGA_epim"/>
    <property type="match status" value="1"/>
</dbReference>
<dbReference type="InterPro" id="IPR035986">
    <property type="entry name" value="PKD_dom_sf"/>
</dbReference>
<keyword evidence="3" id="KW-1185">Reference proteome</keyword>
<dbReference type="InterPro" id="IPR006626">
    <property type="entry name" value="PbH1"/>
</dbReference>
<dbReference type="GeneID" id="7271197"/>
<dbReference type="PROSITE" id="PS50093">
    <property type="entry name" value="PKD"/>
    <property type="match status" value="1"/>
</dbReference>